<dbReference type="EMBL" id="CP133618">
    <property type="protein sequence ID" value="WMV37326.1"/>
    <property type="molecule type" value="Genomic_DNA"/>
</dbReference>
<dbReference type="Proteomes" id="UP001234989">
    <property type="component" value="Chromosome 7"/>
</dbReference>
<evidence type="ECO:0000313" key="1">
    <source>
        <dbReference type="EMBL" id="WMV37326.1"/>
    </source>
</evidence>
<dbReference type="Pfam" id="PF08284">
    <property type="entry name" value="RVP_2"/>
    <property type="match status" value="1"/>
</dbReference>
<name>A0AAF0U148_SOLVR</name>
<evidence type="ECO:0000313" key="2">
    <source>
        <dbReference type="Proteomes" id="UP001234989"/>
    </source>
</evidence>
<dbReference type="InterPro" id="IPR043502">
    <property type="entry name" value="DNA/RNA_pol_sf"/>
</dbReference>
<organism evidence="1 2">
    <name type="scientific">Solanum verrucosum</name>
    <dbReference type="NCBI Taxonomy" id="315347"/>
    <lineage>
        <taxon>Eukaryota</taxon>
        <taxon>Viridiplantae</taxon>
        <taxon>Streptophyta</taxon>
        <taxon>Embryophyta</taxon>
        <taxon>Tracheophyta</taxon>
        <taxon>Spermatophyta</taxon>
        <taxon>Magnoliopsida</taxon>
        <taxon>eudicotyledons</taxon>
        <taxon>Gunneridae</taxon>
        <taxon>Pentapetalae</taxon>
        <taxon>asterids</taxon>
        <taxon>lamiids</taxon>
        <taxon>Solanales</taxon>
        <taxon>Solanaceae</taxon>
        <taxon>Solanoideae</taxon>
        <taxon>Solaneae</taxon>
        <taxon>Solanum</taxon>
    </lineage>
</organism>
<dbReference type="InterPro" id="IPR032567">
    <property type="entry name" value="RTL1-rel"/>
</dbReference>
<sequence>MKTRCRGPELLFIVVEASVRGCAGGAETTRGTVREASPEPHVKVVKGEVGQPPIVPALVVGAQIDPMVVLKVANRQCYDRFQKLKPPQFQCGNSELRGRARDWWRTFVRSRPGGSFLTKCEARFYELSGHAMTIVPDEAKRDYIGDWVSGPILLVCFLVPHLDAEVHIEVVVLSSDVGRFMLLFHHLRVGNQPEDPMVLAKVVMNLSVLTQLLQLGIQRLRLRVEAGLSLAKVRPGSDAMITCIVPVFHQPTSIWSDPDLDILRMTDFDISLGINWLSPDHAILDFYSKTVTLAMSGVPIVEWTCAIGSYPNKVISFIRAQRLVDRGFFPYLALIQDTSVEPPHMDSVSVVQEFVDVFSTDLLGVLSDRDIDFSIDVELGTNPISSPSYHISLAELKKLKDQLQDLLSKGFIHLSISPWGAPMLFVRKKDRSMRMCIDYRKLNKVTVKNKYPFPCIDDLLINFKVHLYF</sequence>
<dbReference type="Gene3D" id="3.10.10.10">
    <property type="entry name" value="HIV Type 1 Reverse Transcriptase, subunit A, domain 1"/>
    <property type="match status" value="1"/>
</dbReference>
<evidence type="ECO:0008006" key="3">
    <source>
        <dbReference type="Google" id="ProtNLM"/>
    </source>
</evidence>
<protein>
    <recommendedName>
        <fullName evidence="3">Reverse transcriptase domain-containing protein</fullName>
    </recommendedName>
</protein>
<dbReference type="PANTHER" id="PTHR15503">
    <property type="entry name" value="LDOC1 RELATED"/>
    <property type="match status" value="1"/>
</dbReference>
<dbReference type="SUPFAM" id="SSF56672">
    <property type="entry name" value="DNA/RNA polymerases"/>
    <property type="match status" value="1"/>
</dbReference>
<accession>A0AAF0U148</accession>
<gene>
    <name evidence="1" type="ORF">MTR67_030711</name>
</gene>
<keyword evidence="2" id="KW-1185">Reference proteome</keyword>
<reference evidence="1" key="1">
    <citation type="submission" date="2023-08" db="EMBL/GenBank/DDBJ databases">
        <title>A de novo genome assembly of Solanum verrucosum Schlechtendal, a Mexican diploid species geographically isolated from the other diploid A-genome species in potato relatives.</title>
        <authorList>
            <person name="Hosaka K."/>
        </authorList>
    </citation>
    <scope>NUCLEOTIDE SEQUENCE</scope>
    <source>
        <tissue evidence="1">Young leaves</tissue>
    </source>
</reference>
<proteinExistence type="predicted"/>
<dbReference type="PANTHER" id="PTHR15503:SF45">
    <property type="entry name" value="RNA-DIRECTED DNA POLYMERASE HOMOLOG"/>
    <property type="match status" value="1"/>
</dbReference>
<dbReference type="AlphaFoldDB" id="A0AAF0U148"/>